<dbReference type="InParanoid" id="K3WH28"/>
<protein>
    <recommendedName>
        <fullName evidence="4">ELYS-like domain-containing protein</fullName>
    </recommendedName>
</protein>
<accession>K3WH28</accession>
<evidence type="ECO:0000256" key="3">
    <source>
        <dbReference type="SAM" id="MobiDB-lite"/>
    </source>
</evidence>
<proteinExistence type="predicted"/>
<dbReference type="EMBL" id="GL376567">
    <property type="status" value="NOT_ANNOTATED_CDS"/>
    <property type="molecule type" value="Genomic_DNA"/>
</dbReference>
<comment type="subcellular location">
    <subcellularLocation>
        <location evidence="1">Nucleus</location>
    </subcellularLocation>
</comment>
<dbReference type="AlphaFoldDB" id="K3WH28"/>
<evidence type="ECO:0000313" key="6">
    <source>
        <dbReference type="Proteomes" id="UP000019132"/>
    </source>
</evidence>
<feature type="compositionally biased region" description="Polar residues" evidence="3">
    <location>
        <begin position="719"/>
        <end position="742"/>
    </location>
</feature>
<dbReference type="VEuPathDB" id="FungiDB:PYU1_G004259"/>
<feature type="compositionally biased region" description="Basic and acidic residues" evidence="3">
    <location>
        <begin position="934"/>
        <end position="945"/>
    </location>
</feature>
<dbReference type="Pfam" id="PF13934">
    <property type="entry name" value="ELYS"/>
    <property type="match status" value="1"/>
</dbReference>
<feature type="compositionally biased region" description="Low complexity" evidence="3">
    <location>
        <begin position="699"/>
        <end position="708"/>
    </location>
</feature>
<evidence type="ECO:0000256" key="1">
    <source>
        <dbReference type="ARBA" id="ARBA00004123"/>
    </source>
</evidence>
<reference evidence="6" key="2">
    <citation type="submission" date="2010-04" db="EMBL/GenBank/DDBJ databases">
        <authorList>
            <person name="Buell R."/>
            <person name="Hamilton J."/>
            <person name="Hostetler J."/>
        </authorList>
    </citation>
    <scope>NUCLEOTIDE SEQUENCE [LARGE SCALE GENOMIC DNA]</scope>
    <source>
        <strain evidence="6">DAOM:BR144</strain>
    </source>
</reference>
<keyword evidence="2" id="KW-0539">Nucleus</keyword>
<dbReference type="HOGENOM" id="CLU_320443_0_0_1"/>
<dbReference type="eggNOG" id="ENOG502SARF">
    <property type="taxonomic scope" value="Eukaryota"/>
</dbReference>
<evidence type="ECO:0000256" key="2">
    <source>
        <dbReference type="ARBA" id="ARBA00023242"/>
    </source>
</evidence>
<dbReference type="InterPro" id="IPR025151">
    <property type="entry name" value="ELYS_dom"/>
</dbReference>
<feature type="region of interest" description="Disordered" evidence="3">
    <location>
        <begin position="644"/>
        <end position="747"/>
    </location>
</feature>
<feature type="compositionally biased region" description="Basic residues" evidence="3">
    <location>
        <begin position="946"/>
        <end position="955"/>
    </location>
</feature>
<name>K3WH28_GLOUD</name>
<sequence length="955" mass="107035">MLVPVFERFAECGWQLFVEPAETYEFFTVSGVFKRARIDAKLHGVQQHDAERLVQRNALFDLCLVSGLAHIIVAYVRAEDKSGRALPRDSSASPSLIGLEPKDYVLKEPIAVQQWARRRLETIEQFVNEIVAEHHFAADRKESSQRELAAHVRELNGLRAIAMALVERLKEGSRQVSQLAHGHNAMRAGLGSSTGAPRSLEETELSRLTRAGIQNLLELLGRIQTVASACQCMLWLEENQIHVDEQVYEDFYKGARAIRATYWDQFKENYGSLVSSVSIARGSDPLLLIEDVMQSANIAMSDLGGSSPPRQLGQLLQLLKSSAIQEDVISYYSDEMDCEPIESYFRVQVALLMYFCLDRTYLSELSQQVHTGVRIAHKMRAMADSFAAQLNVRDDMKLTLLALWLIENAVVVNTGNHDHVAAIYESAVSLLQQSSAMHLHQKYDLEPQLILHVIETLVHRGESLVAWKVWNTFGVDLAQSPPTATELAVVVSLELDMWERALTLLRSQKRGDLLELVISWLVKSNRVKELVQSVTLLPNEETMFHLYMLNAGIFLAEDALRDENIKRVDMLTMYYVLRNKYEKAWEVHNKHLAIIRGCTSGDTQIATTVLNQPSFRVRAALLENMCPEPTPKQQKFRHADGEDVAMEGGDDREKKALPRSSSVERISAAINRENAPMTPRKNGSDAPTRPTEYSPGIYSSRASLPRSSSAKKRPVNASEAPSTPLQGSRSASTIPNIGSVDSTPDVRCSALPRRHSFDESTRSSAVQSLQFGSTPVIDLASVFQAQKQATEEAFTERRPVNQPLRSRFNRNFVSSTPMVQNPGGVSTDDLTLKPRAFDSHLDDSKPVDVQIAARRSVLDTASIPASSTSSTHSSEAILETPKRFQFVREPMTDSRIGMLSRELVKSPATAELEEMELERIDEEFSTPMSRSRGRRTEVTSVPERRNPRRSARKKY</sequence>
<dbReference type="EnsemblProtists" id="PYU1_T004269">
    <property type="protein sequence ID" value="PYU1_T004269"/>
    <property type="gene ID" value="PYU1_G004259"/>
</dbReference>
<feature type="region of interest" description="Disordered" evidence="3">
    <location>
        <begin position="914"/>
        <end position="955"/>
    </location>
</feature>
<dbReference type="GO" id="GO:0005634">
    <property type="term" value="C:nucleus"/>
    <property type="evidence" value="ECO:0007669"/>
    <property type="project" value="UniProtKB-SubCell"/>
</dbReference>
<feature type="domain" description="ELYS-like" evidence="4">
    <location>
        <begin position="350"/>
        <end position="549"/>
    </location>
</feature>
<dbReference type="Proteomes" id="UP000019132">
    <property type="component" value="Unassembled WGS sequence"/>
</dbReference>
<evidence type="ECO:0000313" key="5">
    <source>
        <dbReference type="EnsemblProtists" id="PYU1_T004269"/>
    </source>
</evidence>
<reference evidence="6" key="1">
    <citation type="journal article" date="2010" name="Genome Biol.">
        <title>Genome sequence of the necrotrophic plant pathogen Pythium ultimum reveals original pathogenicity mechanisms and effector repertoire.</title>
        <authorList>
            <person name="Levesque C.A."/>
            <person name="Brouwer H."/>
            <person name="Cano L."/>
            <person name="Hamilton J.P."/>
            <person name="Holt C."/>
            <person name="Huitema E."/>
            <person name="Raffaele S."/>
            <person name="Robideau G.P."/>
            <person name="Thines M."/>
            <person name="Win J."/>
            <person name="Zerillo M.M."/>
            <person name="Beakes G.W."/>
            <person name="Boore J.L."/>
            <person name="Busam D."/>
            <person name="Dumas B."/>
            <person name="Ferriera S."/>
            <person name="Fuerstenberg S.I."/>
            <person name="Gachon C.M."/>
            <person name="Gaulin E."/>
            <person name="Govers F."/>
            <person name="Grenville-Briggs L."/>
            <person name="Horner N."/>
            <person name="Hostetler J."/>
            <person name="Jiang R.H."/>
            <person name="Johnson J."/>
            <person name="Krajaejun T."/>
            <person name="Lin H."/>
            <person name="Meijer H.J."/>
            <person name="Moore B."/>
            <person name="Morris P."/>
            <person name="Phuntmart V."/>
            <person name="Puiu D."/>
            <person name="Shetty J."/>
            <person name="Stajich J.E."/>
            <person name="Tripathy S."/>
            <person name="Wawra S."/>
            <person name="van West P."/>
            <person name="Whitty B.R."/>
            <person name="Coutinho P.M."/>
            <person name="Henrissat B."/>
            <person name="Martin F."/>
            <person name="Thomas P.D."/>
            <person name="Tyler B.M."/>
            <person name="De Vries R.P."/>
            <person name="Kamoun S."/>
            <person name="Yandell M."/>
            <person name="Tisserat N."/>
            <person name="Buell C.R."/>
        </authorList>
    </citation>
    <scope>NUCLEOTIDE SEQUENCE</scope>
    <source>
        <strain evidence="6">DAOM:BR144</strain>
    </source>
</reference>
<organism evidence="5 6">
    <name type="scientific">Globisporangium ultimum (strain ATCC 200006 / CBS 805.95 / DAOM BR144)</name>
    <name type="common">Pythium ultimum</name>
    <dbReference type="NCBI Taxonomy" id="431595"/>
    <lineage>
        <taxon>Eukaryota</taxon>
        <taxon>Sar</taxon>
        <taxon>Stramenopiles</taxon>
        <taxon>Oomycota</taxon>
        <taxon>Peronosporomycetes</taxon>
        <taxon>Pythiales</taxon>
        <taxon>Pythiaceae</taxon>
        <taxon>Globisporangium</taxon>
    </lineage>
</organism>
<feature type="compositionally biased region" description="Acidic residues" evidence="3">
    <location>
        <begin position="914"/>
        <end position="924"/>
    </location>
</feature>
<keyword evidence="6" id="KW-1185">Reference proteome</keyword>
<reference evidence="5" key="3">
    <citation type="submission" date="2015-02" db="UniProtKB">
        <authorList>
            <consortium name="EnsemblProtists"/>
        </authorList>
    </citation>
    <scope>IDENTIFICATION</scope>
    <source>
        <strain evidence="5">DAOM BR144</strain>
    </source>
</reference>
<evidence type="ECO:0000259" key="4">
    <source>
        <dbReference type="Pfam" id="PF13934"/>
    </source>
</evidence>